<protein>
    <submittedName>
        <fullName evidence="1">Uncharacterized protein</fullName>
    </submittedName>
</protein>
<gene>
    <name evidence="1" type="ORF">Psal009_03470</name>
</gene>
<evidence type="ECO:0000313" key="2">
    <source>
        <dbReference type="Proteomes" id="UP000422232"/>
    </source>
</evidence>
<dbReference type="Proteomes" id="UP000422232">
    <property type="component" value="Chromosome"/>
</dbReference>
<keyword evidence="2" id="KW-1185">Reference proteome</keyword>
<dbReference type="AlphaFoldDB" id="A0A9Q6PYC8"/>
<dbReference type="EMBL" id="CP038908">
    <property type="protein sequence ID" value="QGO07513.1"/>
    <property type="molecule type" value="Genomic_DNA"/>
</dbReference>
<dbReference type="InterPro" id="IPR032248">
    <property type="entry name" value="DUF4823"/>
</dbReference>
<accession>A0A9Q6PYC8</accession>
<proteinExistence type="predicted"/>
<reference evidence="1 2" key="1">
    <citation type="submission" date="2019-04" db="EMBL/GenBank/DDBJ databases">
        <title>Complete genome sequencing of Piscirickettsia salmonis strain Psal-009.</title>
        <authorList>
            <person name="Schober I."/>
            <person name="Bunk B."/>
            <person name="Sproer C."/>
            <person name="Carril G.P."/>
            <person name="Riedel T."/>
            <person name="Flores-Herrera P.A."/>
            <person name="Nourdin-Galindo G."/>
            <person name="Marshall S.H."/>
            <person name="Overmann J."/>
        </authorList>
    </citation>
    <scope>NUCLEOTIDE SEQUENCE [LARGE SCALE GENOMIC DNA]</scope>
    <source>
        <strain evidence="1 2">Psal-009</strain>
    </source>
</reference>
<dbReference type="RefSeq" id="WP_129556610.1">
    <property type="nucleotide sequence ID" value="NZ_CP012413.1"/>
</dbReference>
<dbReference type="GeneID" id="66742384"/>
<name>A0A9Q6PYC8_PISSA</name>
<organism evidence="1 2">
    <name type="scientific">Piscirickettsia salmonis</name>
    <dbReference type="NCBI Taxonomy" id="1238"/>
    <lineage>
        <taxon>Bacteria</taxon>
        <taxon>Pseudomonadati</taxon>
        <taxon>Pseudomonadota</taxon>
        <taxon>Gammaproteobacteria</taxon>
        <taxon>Thiotrichales</taxon>
        <taxon>Piscirickettsiaceae</taxon>
        <taxon>Piscirickettsia</taxon>
    </lineage>
</organism>
<evidence type="ECO:0000313" key="1">
    <source>
        <dbReference type="EMBL" id="QGO07513.1"/>
    </source>
</evidence>
<dbReference type="Pfam" id="PF16105">
    <property type="entry name" value="DUF4823"/>
    <property type="match status" value="1"/>
</dbReference>
<sequence>MYQAFTLLMTIASILLSGCISHYSYYTPRPNDQNQCGILADNESIYIGTAQDFYLESRYYANSGNQISQLLLETVNKYTTHIKRSKNHVTMQQGLIQARNQGYSIYIYPTIISWQRPMPTISWLIDHSEVRLSLYNVKSGKLLNDVIIRADQPIASQWFEENSERLEFAFNKVIAYWYACQKNQMNIIHPTD</sequence>